<dbReference type="Pfam" id="PF00126">
    <property type="entry name" value="HTH_1"/>
    <property type="match status" value="1"/>
</dbReference>
<keyword evidence="7" id="KW-1185">Reference proteome</keyword>
<reference evidence="6 7" key="1">
    <citation type="submission" date="2023-10" db="EMBL/GenBank/DDBJ databases">
        <authorList>
            <person name="Dale J."/>
        </authorList>
    </citation>
    <scope>NUCLEOTIDE SEQUENCE [LARGE SCALE GENOMIC DNA]</scope>
    <source>
        <strain evidence="6 7">2023EL-00970</strain>
    </source>
</reference>
<dbReference type="PANTHER" id="PTHR30118:SF14">
    <property type="entry name" value="LYSR FAMILY TRANSCRIPTIONAL REGULATOR"/>
    <property type="match status" value="1"/>
</dbReference>
<name>A0ABU4DY41_9ENTR</name>
<dbReference type="PANTHER" id="PTHR30118">
    <property type="entry name" value="HTH-TYPE TRANSCRIPTIONAL REGULATOR LEUO-RELATED"/>
    <property type="match status" value="1"/>
</dbReference>
<dbReference type="SUPFAM" id="SSF46785">
    <property type="entry name" value="Winged helix' DNA-binding domain"/>
    <property type="match status" value="1"/>
</dbReference>
<evidence type="ECO:0000313" key="6">
    <source>
        <dbReference type="EMBL" id="MDV7021768.1"/>
    </source>
</evidence>
<comment type="caution">
    <text evidence="6">The sequence shown here is derived from an EMBL/GenBank/DDBJ whole genome shotgun (WGS) entry which is preliminary data.</text>
</comment>
<dbReference type="InterPro" id="IPR000847">
    <property type="entry name" value="LysR_HTH_N"/>
</dbReference>
<dbReference type="InterPro" id="IPR036388">
    <property type="entry name" value="WH-like_DNA-bd_sf"/>
</dbReference>
<evidence type="ECO:0000256" key="1">
    <source>
        <dbReference type="ARBA" id="ARBA00009437"/>
    </source>
</evidence>
<evidence type="ECO:0000259" key="5">
    <source>
        <dbReference type="PROSITE" id="PS50931"/>
    </source>
</evidence>
<keyword evidence="2" id="KW-0805">Transcription regulation</keyword>
<keyword evidence="3" id="KW-0238">DNA-binding</keyword>
<keyword evidence="4" id="KW-0804">Transcription</keyword>
<proteinExistence type="inferred from homology"/>
<dbReference type="RefSeq" id="WP_317677629.1">
    <property type="nucleotide sequence ID" value="NZ_JAWLOF010000002.1"/>
</dbReference>
<feature type="domain" description="HTH lysR-type" evidence="5">
    <location>
        <begin position="58"/>
        <end position="115"/>
    </location>
</feature>
<accession>A0ABU4DY41</accession>
<protein>
    <submittedName>
        <fullName evidence="6">LysR family transcriptional regulator</fullName>
    </submittedName>
</protein>
<evidence type="ECO:0000256" key="4">
    <source>
        <dbReference type="ARBA" id="ARBA00023163"/>
    </source>
</evidence>
<dbReference type="Pfam" id="PF03466">
    <property type="entry name" value="LysR_substrate"/>
    <property type="match status" value="1"/>
</dbReference>
<evidence type="ECO:0000256" key="3">
    <source>
        <dbReference type="ARBA" id="ARBA00023125"/>
    </source>
</evidence>
<dbReference type="InterPro" id="IPR005119">
    <property type="entry name" value="LysR_subst-bd"/>
</dbReference>
<organism evidence="6 7">
    <name type="scientific">Atlantibacter subterraneus</name>
    <dbReference type="NCBI Taxonomy" id="255519"/>
    <lineage>
        <taxon>Bacteria</taxon>
        <taxon>Pseudomonadati</taxon>
        <taxon>Pseudomonadota</taxon>
        <taxon>Gammaproteobacteria</taxon>
        <taxon>Enterobacterales</taxon>
        <taxon>Enterobacteriaceae</taxon>
        <taxon>Atlantibacter</taxon>
    </lineage>
</organism>
<dbReference type="SUPFAM" id="SSF53850">
    <property type="entry name" value="Periplasmic binding protein-like II"/>
    <property type="match status" value="1"/>
</dbReference>
<gene>
    <name evidence="6" type="ORF">R4P48_03615</name>
</gene>
<comment type="similarity">
    <text evidence="1">Belongs to the LysR transcriptional regulatory family.</text>
</comment>
<dbReference type="Proteomes" id="UP001187066">
    <property type="component" value="Unassembled WGS sequence"/>
</dbReference>
<dbReference type="InterPro" id="IPR036390">
    <property type="entry name" value="WH_DNA-bd_sf"/>
</dbReference>
<evidence type="ECO:0000313" key="7">
    <source>
        <dbReference type="Proteomes" id="UP001187066"/>
    </source>
</evidence>
<dbReference type="InterPro" id="IPR050389">
    <property type="entry name" value="LysR-type_TF"/>
</dbReference>
<dbReference type="Gene3D" id="1.10.10.10">
    <property type="entry name" value="Winged helix-like DNA-binding domain superfamily/Winged helix DNA-binding domain"/>
    <property type="match status" value="1"/>
</dbReference>
<dbReference type="Gene3D" id="3.40.190.10">
    <property type="entry name" value="Periplasmic binding protein-like II"/>
    <property type="match status" value="2"/>
</dbReference>
<sequence length="344" mass="38655">MDETVSYLSEITVLAAHAAGNGFLCYVEKQARRYSKVDSEASMSINSVSEKTCALTKIDLNLLAIFCLIYSMGSISKVADMLDISASAVSQSLKKLRELMDDNLFVRSGNALLPTVYADELYDNILPVLDTLSSLLPLSALVKKKRLTLYTEPYISPLVIPDLTEKIITSQSDISLLHRTADLNEHSITELLNLRQADVVFSTFSVANSNIICQKVEEMKLVLIVSQHNEIYGDTITEALFKDANLIGYNTKNEKIIYHRSIVDKKFRSSERCLLTTSFSSLLLIVSKTNCLGIIPEKLFSTYREMYQLKKLETPFSLPQFSIFSSSRKETNKTLQWLLTAIKN</sequence>
<evidence type="ECO:0000256" key="2">
    <source>
        <dbReference type="ARBA" id="ARBA00023015"/>
    </source>
</evidence>
<dbReference type="PROSITE" id="PS50931">
    <property type="entry name" value="HTH_LYSR"/>
    <property type="match status" value="1"/>
</dbReference>
<dbReference type="EMBL" id="JAWLOF010000002">
    <property type="protein sequence ID" value="MDV7021768.1"/>
    <property type="molecule type" value="Genomic_DNA"/>
</dbReference>